<dbReference type="InterPro" id="IPR032675">
    <property type="entry name" value="LRR_dom_sf"/>
</dbReference>
<dbReference type="AlphaFoldDB" id="A0A1B0D7N1"/>
<reference evidence="1" key="1">
    <citation type="submission" date="2022-08" db="UniProtKB">
        <authorList>
            <consortium name="EnsemblMetazoa"/>
        </authorList>
    </citation>
    <scope>IDENTIFICATION</scope>
    <source>
        <strain evidence="1">Israel</strain>
    </source>
</reference>
<sequence length="286" mass="33106">MENTGIGTPAKTLFDLPVEDIMVTHVAKYLDIGDLFALRMCSEYCKVLADQMLGGIEFANLDFSRWKRLKPDASVQNMLSLISTNSRCLRKLIICRIEGLAEDVFFNFLDNNANLREIEISYCTIEPITPIAKLPTFVNCKNIIKLTINRSKGFVNFLDILCKHNNHLLEIDFESMNHTDDKILKTFLEKQPHMENITFAVCSMTYAREILQTIAETCQDLKYLIFENDWDVGDDIIKTIVKNCPKLIKCNLDQCQRAAYYDEYDEYHYEGSYYDSDDLDPCYEVN</sequence>
<dbReference type="EnsemblMetazoa" id="PPAI003554-RA">
    <property type="protein sequence ID" value="PPAI003554-PA"/>
    <property type="gene ID" value="PPAI003554"/>
</dbReference>
<proteinExistence type="predicted"/>
<accession>A0A1B0D7N1</accession>
<organism evidence="1 2">
    <name type="scientific">Phlebotomus papatasi</name>
    <name type="common">Sandfly</name>
    <dbReference type="NCBI Taxonomy" id="29031"/>
    <lineage>
        <taxon>Eukaryota</taxon>
        <taxon>Metazoa</taxon>
        <taxon>Ecdysozoa</taxon>
        <taxon>Arthropoda</taxon>
        <taxon>Hexapoda</taxon>
        <taxon>Insecta</taxon>
        <taxon>Pterygota</taxon>
        <taxon>Neoptera</taxon>
        <taxon>Endopterygota</taxon>
        <taxon>Diptera</taxon>
        <taxon>Nematocera</taxon>
        <taxon>Psychodoidea</taxon>
        <taxon>Psychodidae</taxon>
        <taxon>Phlebotomus</taxon>
        <taxon>Phlebotomus</taxon>
    </lineage>
</organism>
<dbReference type="SUPFAM" id="SSF52047">
    <property type="entry name" value="RNI-like"/>
    <property type="match status" value="1"/>
</dbReference>
<protein>
    <submittedName>
        <fullName evidence="1">Uncharacterized protein</fullName>
    </submittedName>
</protein>
<dbReference type="VEuPathDB" id="VectorBase:PPAI003554"/>
<evidence type="ECO:0000313" key="1">
    <source>
        <dbReference type="EnsemblMetazoa" id="PPAI003554-PA"/>
    </source>
</evidence>
<dbReference type="Proteomes" id="UP000092462">
    <property type="component" value="Unassembled WGS sequence"/>
</dbReference>
<dbReference type="VEuPathDB" id="VectorBase:PPAPM1_005433"/>
<dbReference type="Gene3D" id="3.80.10.10">
    <property type="entry name" value="Ribonuclease Inhibitor"/>
    <property type="match status" value="1"/>
</dbReference>
<name>A0A1B0D7N1_PHLPP</name>
<evidence type="ECO:0000313" key="2">
    <source>
        <dbReference type="Proteomes" id="UP000092462"/>
    </source>
</evidence>
<keyword evidence="2" id="KW-1185">Reference proteome</keyword>
<dbReference type="EMBL" id="AJVK01027049">
    <property type="status" value="NOT_ANNOTATED_CDS"/>
    <property type="molecule type" value="Genomic_DNA"/>
</dbReference>